<protein>
    <recommendedName>
        <fullName evidence="3">DUF4083 domain-containing protein</fullName>
    </recommendedName>
</protein>
<proteinExistence type="predicted"/>
<organism evidence="1 2">
    <name type="scientific">Pontibacillus yanchengensis</name>
    <dbReference type="NCBI Taxonomy" id="462910"/>
    <lineage>
        <taxon>Bacteria</taxon>
        <taxon>Bacillati</taxon>
        <taxon>Bacillota</taxon>
        <taxon>Bacilli</taxon>
        <taxon>Bacillales</taxon>
        <taxon>Bacillaceae</taxon>
        <taxon>Pontibacillus</taxon>
    </lineage>
</organism>
<dbReference type="AlphaFoldDB" id="A0A6I5A2J7"/>
<name>A0A6I5A2J7_9BACI</name>
<sequence>MTGILAGIILFLVLLGFGAFLEVRAKLSSLEERIEKLEGEQDNYL</sequence>
<dbReference type="EMBL" id="WMEQ01000014">
    <property type="protein sequence ID" value="MYL35100.1"/>
    <property type="molecule type" value="Genomic_DNA"/>
</dbReference>
<accession>A0A6I5A2J7</accession>
<evidence type="ECO:0000313" key="1">
    <source>
        <dbReference type="EMBL" id="MYL35100.1"/>
    </source>
</evidence>
<comment type="caution">
    <text evidence="1">The sequence shown here is derived from an EMBL/GenBank/DDBJ whole genome shotgun (WGS) entry which is preliminary data.</text>
</comment>
<reference evidence="1 2" key="1">
    <citation type="submission" date="2019-11" db="EMBL/GenBank/DDBJ databases">
        <title>Genome sequences of 17 halophilic strains isolated from different environments.</title>
        <authorList>
            <person name="Furrow R.E."/>
        </authorList>
    </citation>
    <scope>NUCLEOTIDE SEQUENCE [LARGE SCALE GENOMIC DNA]</scope>
    <source>
        <strain evidence="1 2">22514_16_FS</strain>
    </source>
</reference>
<evidence type="ECO:0008006" key="3">
    <source>
        <dbReference type="Google" id="ProtNLM"/>
    </source>
</evidence>
<gene>
    <name evidence="1" type="ORF">GLW05_16085</name>
</gene>
<evidence type="ECO:0000313" key="2">
    <source>
        <dbReference type="Proteomes" id="UP000468638"/>
    </source>
</evidence>
<dbReference type="Proteomes" id="UP000468638">
    <property type="component" value="Unassembled WGS sequence"/>
</dbReference>
<dbReference type="RefSeq" id="WP_160847292.1">
    <property type="nucleotide sequence ID" value="NZ_WMEQ01000014.1"/>
</dbReference>